<comment type="catalytic activity">
    <reaction evidence="26">
        <text>1,2-di-(9Z-octadecenoyl)-sn-glycerol + H2O = 2-(9Z-octadecenoyl)-glycerol + (9Z)-octadecenoate + H(+)</text>
        <dbReference type="Rhea" id="RHEA:38511"/>
        <dbReference type="ChEBI" id="CHEBI:15377"/>
        <dbReference type="ChEBI" id="CHEBI:15378"/>
        <dbReference type="ChEBI" id="CHEBI:30823"/>
        <dbReference type="ChEBI" id="CHEBI:52333"/>
        <dbReference type="ChEBI" id="CHEBI:73990"/>
    </reaction>
    <physiologicalReaction direction="left-to-right" evidence="26">
        <dbReference type="Rhea" id="RHEA:38512"/>
    </physiologicalReaction>
</comment>
<comment type="caution">
    <text evidence="32">Lacks conserved residue(s) required for the propagation of feature annotation.</text>
</comment>
<comment type="catalytic activity">
    <reaction evidence="1">
        <text>a 1,2-diacyl-sn-glycero-3-phosphocholine + H2O = a 2-acyl-sn-glycero-3-phosphocholine + a fatty acid + H(+)</text>
        <dbReference type="Rhea" id="RHEA:18689"/>
        <dbReference type="ChEBI" id="CHEBI:15377"/>
        <dbReference type="ChEBI" id="CHEBI:15378"/>
        <dbReference type="ChEBI" id="CHEBI:28868"/>
        <dbReference type="ChEBI" id="CHEBI:57643"/>
        <dbReference type="ChEBI" id="CHEBI:57875"/>
        <dbReference type="EC" id="3.1.1.32"/>
    </reaction>
</comment>
<comment type="catalytic activity">
    <reaction evidence="22">
        <text>1,2-di-(9Z-octadecenoyl)-sn-glycero-3-phosphocholine + H2O = (9Z-octadecenoyl)-sn-glycero-3-phosphocholine + (9Z)-octadecenoate + H(+)</text>
        <dbReference type="Rhea" id="RHEA:38699"/>
        <dbReference type="ChEBI" id="CHEBI:15377"/>
        <dbReference type="ChEBI" id="CHEBI:15378"/>
        <dbReference type="ChEBI" id="CHEBI:30823"/>
        <dbReference type="ChEBI" id="CHEBI:74669"/>
        <dbReference type="ChEBI" id="CHEBI:76083"/>
    </reaction>
    <physiologicalReaction direction="left-to-right" evidence="22">
        <dbReference type="Rhea" id="RHEA:38700"/>
    </physiologicalReaction>
</comment>
<reference evidence="37" key="3">
    <citation type="submission" date="2018-12" db="EMBL/GenBank/DDBJ databases">
        <title>G10K-VGP greater horseshoe bat female genome, primary haplotype.</title>
        <authorList>
            <person name="Teeling E."/>
            <person name="Myers G."/>
            <person name="Vernes S."/>
            <person name="Pippel M."/>
            <person name="Winkler S."/>
            <person name="Fedrigo O."/>
            <person name="Rhie A."/>
            <person name="Koren S."/>
            <person name="Phillippy A."/>
            <person name="Lewin H."/>
            <person name="Damas J."/>
            <person name="Howe K."/>
            <person name="Mountcastle J."/>
            <person name="Jarvis E.D."/>
        </authorList>
    </citation>
    <scope>NUCLEOTIDE SEQUENCE [LARGE SCALE GENOMIC DNA]</scope>
</reference>
<dbReference type="FunFam" id="2.60.60.20:FF:000010">
    <property type="entry name" value="hepatic triacylglycerol lipase"/>
    <property type="match status" value="1"/>
</dbReference>
<evidence type="ECO:0000256" key="14">
    <source>
        <dbReference type="ARBA" id="ARBA00022850"/>
    </source>
</evidence>
<dbReference type="PANTHER" id="PTHR11610">
    <property type="entry name" value="LIPASE"/>
    <property type="match status" value="1"/>
</dbReference>
<keyword evidence="37" id="KW-1185">Reference proteome</keyword>
<reference evidence="36" key="4">
    <citation type="submission" date="2025-08" db="UniProtKB">
        <authorList>
            <consortium name="Ensembl"/>
        </authorList>
    </citation>
    <scope>IDENTIFICATION</scope>
</reference>
<keyword evidence="10" id="KW-0964">Secreted</keyword>
<dbReference type="GO" id="GO:0008201">
    <property type="term" value="F:heparin binding"/>
    <property type="evidence" value="ECO:0007669"/>
    <property type="project" value="UniProtKB-KW"/>
</dbReference>
<evidence type="ECO:0000256" key="7">
    <source>
        <dbReference type="ARBA" id="ARBA00013274"/>
    </source>
</evidence>
<dbReference type="GeneTree" id="ENSGT00940000157602"/>
<comment type="catalytic activity">
    <reaction evidence="28">
        <text>1,2,3-tri-(9Z-octadecenoyl)-glycerol + H2O = 2,3-di-(9Z)-octadecenoyl-sn-glycerol + (9Z)-octadecenoate + H(+)</text>
        <dbReference type="Rhea" id="RHEA:38391"/>
        <dbReference type="ChEBI" id="CHEBI:15377"/>
        <dbReference type="ChEBI" id="CHEBI:15378"/>
        <dbReference type="ChEBI" id="CHEBI:30823"/>
        <dbReference type="ChEBI" id="CHEBI:53753"/>
        <dbReference type="ChEBI" id="CHEBI:75824"/>
    </reaction>
    <physiologicalReaction direction="left-to-right" evidence="28">
        <dbReference type="Rhea" id="RHEA:38392"/>
    </physiologicalReaction>
</comment>
<name>A0A671F5F8_RHIFE</name>
<feature type="active site" description="Charge relay system" evidence="30">
    <location>
        <position position="132"/>
    </location>
</feature>
<feature type="active site" description="Nucleophile" evidence="30">
    <location>
        <position position="106"/>
    </location>
</feature>
<keyword evidence="31" id="KW-0479">Metal-binding</keyword>
<reference evidence="36 37" key="2">
    <citation type="journal article" date="2018" name="Annu Rev Anim Biosci">
        <title>Bat Biology, Genomes, and the Bat1K Project: To Generate Chromosome-Level Genomes for All Living Bat Species.</title>
        <authorList>
            <person name="Teeling E.C."/>
            <person name="Vernes S.C."/>
            <person name="Davalos L.M."/>
            <person name="Ray D.A."/>
            <person name="Gilbert M.T.P."/>
            <person name="Myers E."/>
        </authorList>
    </citation>
    <scope>NUCLEOTIDE SEQUENCE</scope>
</reference>
<evidence type="ECO:0000256" key="4">
    <source>
        <dbReference type="ARBA" id="ARBA00010701"/>
    </source>
</evidence>
<comment type="catalytic activity">
    <reaction evidence="29">
        <text>a 1-acyl-sn-glycero-3-phosphocholine + H2O = sn-glycerol 3-phosphocholine + a fatty acid + H(+)</text>
        <dbReference type="Rhea" id="RHEA:15177"/>
        <dbReference type="ChEBI" id="CHEBI:15377"/>
        <dbReference type="ChEBI" id="CHEBI:15378"/>
        <dbReference type="ChEBI" id="CHEBI:16870"/>
        <dbReference type="ChEBI" id="CHEBI:28868"/>
        <dbReference type="ChEBI" id="CHEBI:58168"/>
        <dbReference type="EC" id="3.1.1.5"/>
    </reaction>
</comment>
<dbReference type="GO" id="GO:0016042">
    <property type="term" value="P:lipid catabolic process"/>
    <property type="evidence" value="ECO:0007669"/>
    <property type="project" value="UniProtKB-KW"/>
</dbReference>
<evidence type="ECO:0000256" key="31">
    <source>
        <dbReference type="PIRSR" id="PIRSR000865-2"/>
    </source>
</evidence>
<evidence type="ECO:0000256" key="13">
    <source>
        <dbReference type="ARBA" id="ARBA00022801"/>
    </source>
</evidence>
<dbReference type="InterPro" id="IPR016272">
    <property type="entry name" value="Lipase_LIPH"/>
</dbReference>
<comment type="catalytic activity">
    <reaction evidence="24">
        <text>1,3-di-(9Z-octadecenoyl)-glycerol + H2O = 3-(9Z-octadecenoyl)-sn-glycerol + (9Z)-octadecenoate + H(+)</text>
        <dbReference type="Rhea" id="RHEA:38651"/>
        <dbReference type="ChEBI" id="CHEBI:15377"/>
        <dbReference type="ChEBI" id="CHEBI:15378"/>
        <dbReference type="ChEBI" id="CHEBI:30823"/>
        <dbReference type="ChEBI" id="CHEBI:75735"/>
        <dbReference type="ChEBI" id="CHEBI:75938"/>
    </reaction>
    <physiologicalReaction direction="left-to-right" evidence="24">
        <dbReference type="Rhea" id="RHEA:38652"/>
    </physiologicalReaction>
</comment>
<comment type="catalytic activity">
    <reaction evidence="2">
        <text>a triacylglycerol + H2O = a diacylglycerol + a fatty acid + H(+)</text>
        <dbReference type="Rhea" id="RHEA:12044"/>
        <dbReference type="ChEBI" id="CHEBI:15377"/>
        <dbReference type="ChEBI" id="CHEBI:15378"/>
        <dbReference type="ChEBI" id="CHEBI:17855"/>
        <dbReference type="ChEBI" id="CHEBI:18035"/>
        <dbReference type="ChEBI" id="CHEBI:28868"/>
        <dbReference type="EC" id="3.1.1.3"/>
    </reaction>
</comment>
<evidence type="ECO:0000256" key="33">
    <source>
        <dbReference type="RuleBase" id="RU004262"/>
    </source>
</evidence>
<evidence type="ECO:0000259" key="35">
    <source>
        <dbReference type="PROSITE" id="PS50095"/>
    </source>
</evidence>
<dbReference type="SUPFAM" id="SSF53474">
    <property type="entry name" value="alpha/beta-Hydrolases"/>
    <property type="match status" value="1"/>
</dbReference>
<gene>
    <name evidence="36" type="primary">LIPC</name>
</gene>
<evidence type="ECO:0000256" key="9">
    <source>
        <dbReference type="ARBA" id="ARBA00019624"/>
    </source>
</evidence>
<dbReference type="GO" id="GO:0046872">
    <property type="term" value="F:metal ion binding"/>
    <property type="evidence" value="ECO:0007669"/>
    <property type="project" value="UniProtKB-KW"/>
</dbReference>
<evidence type="ECO:0000256" key="5">
    <source>
        <dbReference type="ARBA" id="ARBA00011738"/>
    </source>
</evidence>
<dbReference type="GO" id="GO:0004622">
    <property type="term" value="F:phosphatidylcholine lysophospholipase activity"/>
    <property type="evidence" value="ECO:0007669"/>
    <property type="project" value="UniProtKB-EC"/>
</dbReference>
<evidence type="ECO:0000313" key="37">
    <source>
        <dbReference type="Proteomes" id="UP000472240"/>
    </source>
</evidence>
<dbReference type="FunFam" id="3.40.50.1820:FF:000441">
    <property type="entry name" value="Lipoprotein lipase"/>
    <property type="match status" value="1"/>
</dbReference>
<evidence type="ECO:0000256" key="24">
    <source>
        <dbReference type="ARBA" id="ARBA00047699"/>
    </source>
</evidence>
<organism evidence="36 37">
    <name type="scientific">Rhinolophus ferrumequinum</name>
    <name type="common">Greater horseshoe bat</name>
    <dbReference type="NCBI Taxonomy" id="59479"/>
    <lineage>
        <taxon>Eukaryota</taxon>
        <taxon>Metazoa</taxon>
        <taxon>Chordata</taxon>
        <taxon>Craniata</taxon>
        <taxon>Vertebrata</taxon>
        <taxon>Euteleostomi</taxon>
        <taxon>Mammalia</taxon>
        <taxon>Eutheria</taxon>
        <taxon>Laurasiatheria</taxon>
        <taxon>Chiroptera</taxon>
        <taxon>Yinpterochiroptera</taxon>
        <taxon>Rhinolophoidea</taxon>
        <taxon>Rhinolophidae</taxon>
        <taxon>Rhinolophinae</taxon>
        <taxon>Rhinolophus</taxon>
    </lineage>
</organism>
<evidence type="ECO:0000256" key="2">
    <source>
        <dbReference type="ARBA" id="ARBA00001024"/>
    </source>
</evidence>
<evidence type="ECO:0000256" key="3">
    <source>
        <dbReference type="ARBA" id="ARBA00004613"/>
    </source>
</evidence>
<feature type="signal peptide" evidence="34">
    <location>
        <begin position="1"/>
        <end position="21"/>
    </location>
</feature>
<reference evidence="36 37" key="1">
    <citation type="journal article" date="2015" name="Annu Rev Anim Biosci">
        <title>The Genome 10K Project: a way forward.</title>
        <authorList>
            <person name="Koepfli K.P."/>
            <person name="Paten B."/>
            <person name="O'Brien S.J."/>
            <person name="Koepfli K.P."/>
            <person name="Paten B."/>
            <person name="Antunes A."/>
            <person name="Belov K."/>
            <person name="Bustamante C."/>
            <person name="Castoe T.A."/>
            <person name="Clawson H."/>
            <person name="Crawford A.J."/>
            <person name="Diekhans M."/>
            <person name="Distel D."/>
            <person name="Durbin R."/>
            <person name="Earl D."/>
            <person name="Fujita M.K."/>
            <person name="Gamble T."/>
            <person name="Georges A."/>
            <person name="Gemmell N."/>
            <person name="Gilbert M.T."/>
            <person name="Graves J.M."/>
            <person name="Green R.E."/>
            <person name="Hickey G."/>
            <person name="Jarvis E.D."/>
            <person name="Johnson W."/>
            <person name="Komissarov A."/>
            <person name="Korf I."/>
            <person name="Kuhn R."/>
            <person name="Larkin D.M."/>
            <person name="Lewin H."/>
            <person name="Lopez J.V."/>
            <person name="Ma J."/>
            <person name="Marques-Bonet T."/>
            <person name="Miller W."/>
            <person name="Murphy R."/>
            <person name="Pevzner P."/>
            <person name="Shapiro B."/>
            <person name="Steiner C."/>
            <person name="Tamazian G."/>
            <person name="Venkatesh B."/>
            <person name="Wang J."/>
            <person name="Wayne R."/>
            <person name="Wiley E."/>
            <person name="Yang H."/>
            <person name="Zhang G."/>
            <person name="Haussler D."/>
            <person name="Ryder O."/>
            <person name="O'Brien S.J."/>
        </authorList>
    </citation>
    <scope>NUCLEOTIDE SEQUENCE</scope>
</reference>
<evidence type="ECO:0000256" key="11">
    <source>
        <dbReference type="ARBA" id="ARBA00022674"/>
    </source>
</evidence>
<comment type="subunit">
    <text evidence="5">Homodimer.</text>
</comment>
<comment type="catalytic activity">
    <reaction evidence="27">
        <text>1-hexadecanoyl-sn-glycero-3-phosphocholine + H2O = sn-glycerol 3-phosphocholine + hexadecanoate + H(+)</text>
        <dbReference type="Rhea" id="RHEA:40435"/>
        <dbReference type="ChEBI" id="CHEBI:7896"/>
        <dbReference type="ChEBI" id="CHEBI:15377"/>
        <dbReference type="ChEBI" id="CHEBI:15378"/>
        <dbReference type="ChEBI" id="CHEBI:16870"/>
        <dbReference type="ChEBI" id="CHEBI:72998"/>
    </reaction>
    <physiologicalReaction direction="left-to-right" evidence="27">
        <dbReference type="Rhea" id="RHEA:40436"/>
    </physiologicalReaction>
</comment>
<evidence type="ECO:0000256" key="30">
    <source>
        <dbReference type="PIRSR" id="PIRSR000865-1"/>
    </source>
</evidence>
<evidence type="ECO:0000256" key="20">
    <source>
        <dbReference type="ARBA" id="ARBA00031180"/>
    </source>
</evidence>
<evidence type="ECO:0000313" key="36">
    <source>
        <dbReference type="Ensembl" id="ENSRFEP00010020764.1"/>
    </source>
</evidence>
<dbReference type="PRINTS" id="PR00821">
    <property type="entry name" value="TAGLIPASE"/>
</dbReference>
<evidence type="ECO:0000256" key="10">
    <source>
        <dbReference type="ARBA" id="ARBA00022525"/>
    </source>
</evidence>
<dbReference type="PROSITE" id="PS50095">
    <property type="entry name" value="PLAT"/>
    <property type="match status" value="1"/>
</dbReference>
<dbReference type="InterPro" id="IPR029058">
    <property type="entry name" value="AB_hydrolase_fold"/>
</dbReference>
<dbReference type="EC" id="3.1.1.5" evidence="7"/>
<accession>A0A671F5F8</accession>
<feature type="binding site" evidence="31">
    <location>
        <position position="151"/>
    </location>
    <ligand>
        <name>Ca(2+)</name>
        <dbReference type="ChEBI" id="CHEBI:29108"/>
    </ligand>
</feature>
<dbReference type="CDD" id="cd01758">
    <property type="entry name" value="PLAT_LPL"/>
    <property type="match status" value="1"/>
</dbReference>
<evidence type="ECO:0000256" key="25">
    <source>
        <dbReference type="ARBA" id="ARBA00048284"/>
    </source>
</evidence>
<feature type="domain" description="PLAT" evidence="35">
    <location>
        <begin position="291"/>
        <end position="425"/>
    </location>
</feature>
<proteinExistence type="inferred from homology"/>
<dbReference type="Proteomes" id="UP000472240">
    <property type="component" value="Chromosome 6"/>
</dbReference>
<dbReference type="GO" id="GO:0004465">
    <property type="term" value="F:lipoprotein lipase activity"/>
    <property type="evidence" value="ECO:0007669"/>
    <property type="project" value="TreeGrafter"/>
</dbReference>
<dbReference type="GO" id="GO:0008970">
    <property type="term" value="F:phospholipase A1 activity"/>
    <property type="evidence" value="ECO:0007669"/>
    <property type="project" value="UniProtKB-EC"/>
</dbReference>
<evidence type="ECO:0000256" key="1">
    <source>
        <dbReference type="ARBA" id="ARBA00000111"/>
    </source>
</evidence>
<evidence type="ECO:0000256" key="32">
    <source>
        <dbReference type="PROSITE-ProRule" id="PRU00152"/>
    </source>
</evidence>
<dbReference type="GO" id="GO:0034185">
    <property type="term" value="F:apolipoprotein binding"/>
    <property type="evidence" value="ECO:0007669"/>
    <property type="project" value="TreeGrafter"/>
</dbReference>
<evidence type="ECO:0000256" key="22">
    <source>
        <dbReference type="ARBA" id="ARBA00047643"/>
    </source>
</evidence>
<comment type="function">
    <text evidence="21">Catalyzes the hydrolysis of triglycerides and phospholipids present in circulating plasma lipoproteins, including chylomicrons, intermediate density lipoproteins (IDL), low density lipoproteins (LDL) of large size and high density lipoproteins (HDL), releasing free fatty acids (FFA) and smaller lipoprotein particles. Also exhibits lysophospholipase activity. Can hydrolyze both neutral lipid and phospholipid substrates but shows a greater binding affinity for neutral lipid substrates than phospholipid substrates. In native LDL, preferentially hydrolyzes the phosphatidylcholine species containing polyunsaturated fatty acids at sn-2 position.</text>
</comment>
<evidence type="ECO:0000256" key="26">
    <source>
        <dbReference type="ARBA" id="ARBA00048382"/>
    </source>
</evidence>
<evidence type="ECO:0000256" key="12">
    <source>
        <dbReference type="ARBA" id="ARBA00022729"/>
    </source>
</evidence>
<dbReference type="GO" id="GO:0034364">
    <property type="term" value="C:high-density lipoprotein particle"/>
    <property type="evidence" value="ECO:0007669"/>
    <property type="project" value="UniProtKB-KW"/>
</dbReference>
<keyword evidence="31" id="KW-0106">Calcium</keyword>
<evidence type="ECO:0000256" key="23">
    <source>
        <dbReference type="ARBA" id="ARBA00047668"/>
    </source>
</evidence>
<keyword evidence="12 34" id="KW-0732">Signal</keyword>
<evidence type="ECO:0000256" key="16">
    <source>
        <dbReference type="ARBA" id="ARBA00023098"/>
    </source>
</evidence>
<keyword evidence="17" id="KW-0325">Glycoprotein</keyword>
<dbReference type="Gene3D" id="3.40.50.1820">
    <property type="entry name" value="alpha/beta hydrolase"/>
    <property type="match status" value="2"/>
</dbReference>
<feature type="binding site" evidence="31">
    <location>
        <position position="146"/>
    </location>
    <ligand>
        <name>Ca(2+)</name>
        <dbReference type="ChEBI" id="CHEBI:29108"/>
    </ligand>
</feature>
<dbReference type="SMART" id="SM00308">
    <property type="entry name" value="LH2"/>
    <property type="match status" value="1"/>
</dbReference>
<dbReference type="PRINTS" id="PR00824">
    <property type="entry name" value="HEPLIPASE"/>
</dbReference>
<evidence type="ECO:0000256" key="6">
    <source>
        <dbReference type="ARBA" id="ARBA00013179"/>
    </source>
</evidence>
<comment type="subcellular location">
    <subcellularLocation>
        <location evidence="3">Secreted</location>
    </subcellularLocation>
</comment>
<dbReference type="InterPro" id="IPR036392">
    <property type="entry name" value="PLAT/LH2_dom_sf"/>
</dbReference>
<sequence>MGSSLCVSIFLVLSIFIQSSAYGQSLGLEPFRRRSRDVQPKTLQNTETRFLLFEGETENGCQIQLHHPDTLQQCGFNSSLPLVMIIHGWSESVQFSRSNVHLIGYSLGAHVSGFAGSFIGGKQKIGRITGLDAAGPLFEGTSPSDRLSPDDADFVDAIHTFTREHMGLSVGIKQPVAHYDFYPNGGSFQPGCHLLELYKHITKHGLNAITQTIKCAHERSVHLFIDSLMHADTQSTGYTCSDMDSFSQGLCLNCKKGHCNKLGYHISQQWRSKKSKKLFLVTRAQSPFKVYHYQLKIQFVNQIEKPVEPTFTMSLLGTKEEVQKIPITLGEGITSNKTYSLLITLDVDIGELVMIKFKRENSAVWANVWNTVQTIIPWGRGPLYSGLILKHIRVKAGETQQRITFCLENMDDLQLHPTQEKNFVRCNVTSKKLKGKNT</sequence>
<evidence type="ECO:0000256" key="29">
    <source>
        <dbReference type="ARBA" id="ARBA00049531"/>
    </source>
</evidence>
<evidence type="ECO:0000256" key="28">
    <source>
        <dbReference type="ARBA" id="ARBA00049452"/>
    </source>
</evidence>
<comment type="catalytic activity">
    <reaction evidence="25">
        <text>1-(9Z-octadecenoyl)-sn-glycero-3-phospho-L-serine + H2O = sn-glycero-3-phospho-L-serine + (9Z)-octadecenoate + H(+)</text>
        <dbReference type="Rhea" id="RHEA:40499"/>
        <dbReference type="ChEBI" id="CHEBI:15377"/>
        <dbReference type="ChEBI" id="CHEBI:15378"/>
        <dbReference type="ChEBI" id="CHEBI:30823"/>
        <dbReference type="ChEBI" id="CHEBI:64765"/>
        <dbReference type="ChEBI" id="CHEBI:74617"/>
    </reaction>
    <physiologicalReaction direction="left-to-right" evidence="25">
        <dbReference type="Rhea" id="RHEA:40500"/>
    </physiologicalReaction>
</comment>
<keyword evidence="15" id="KW-0442">Lipid degradation</keyword>
<evidence type="ECO:0000256" key="17">
    <source>
        <dbReference type="ARBA" id="ARBA00023180"/>
    </source>
</evidence>
<dbReference type="InterPro" id="IPR001024">
    <property type="entry name" value="PLAT/LH2_dom"/>
</dbReference>
<keyword evidence="11" id="KW-0358">Heparin-binding</keyword>
<dbReference type="InterPro" id="IPR000734">
    <property type="entry name" value="TAG_lipase"/>
</dbReference>
<dbReference type="InterPro" id="IPR002333">
    <property type="entry name" value="Lipase_hep"/>
</dbReference>
<evidence type="ECO:0000256" key="15">
    <source>
        <dbReference type="ARBA" id="ARBA00022963"/>
    </source>
</evidence>
<keyword evidence="16" id="KW-0443">Lipid metabolism</keyword>
<evidence type="ECO:0000256" key="8">
    <source>
        <dbReference type="ARBA" id="ARBA00013279"/>
    </source>
</evidence>
<dbReference type="EC" id="3.1.1.32" evidence="6"/>
<keyword evidence="14" id="KW-0345">HDL</keyword>
<protein>
    <recommendedName>
        <fullName evidence="9">Hepatic triacylglycerol lipase</fullName>
        <ecNumber evidence="8">3.1.1.3</ecNumber>
        <ecNumber evidence="6">3.1.1.32</ecNumber>
        <ecNumber evidence="7">3.1.1.5</ecNumber>
    </recommendedName>
    <alternativeName>
        <fullName evidence="19">Lipase member C</fullName>
    </alternativeName>
    <alternativeName>
        <fullName evidence="18">Lysophospholipase</fullName>
    </alternativeName>
    <alternativeName>
        <fullName evidence="20">Phospholipase A1</fullName>
    </alternativeName>
</protein>
<evidence type="ECO:0000256" key="27">
    <source>
        <dbReference type="ARBA" id="ARBA00048656"/>
    </source>
</evidence>
<evidence type="ECO:0000256" key="19">
    <source>
        <dbReference type="ARBA" id="ARBA00030539"/>
    </source>
</evidence>
<dbReference type="Ensembl" id="ENSRFET00010022617.1">
    <property type="protein sequence ID" value="ENSRFEP00010020764.1"/>
    <property type="gene ID" value="ENSRFEG00010013904.1"/>
</dbReference>
<dbReference type="Gene3D" id="2.60.60.20">
    <property type="entry name" value="PLAT/LH2 domain"/>
    <property type="match status" value="1"/>
</dbReference>
<keyword evidence="13" id="KW-0378">Hydrolase</keyword>
<comment type="similarity">
    <text evidence="4 33">Belongs to the AB hydrolase superfamily. Lipase family.</text>
</comment>
<comment type="catalytic activity">
    <reaction evidence="23">
        <text>1,2-dihexadecanoyl-sn-glycero-3-phosphocholine + H2O = hexadecanoyl-sn-glycero-3-phosphocholine + hexadecanoate + H(+)</text>
        <dbReference type="Rhea" id="RHEA:41384"/>
        <dbReference type="ChEBI" id="CHEBI:7896"/>
        <dbReference type="ChEBI" id="CHEBI:15377"/>
        <dbReference type="ChEBI" id="CHEBI:15378"/>
        <dbReference type="ChEBI" id="CHEBI:64563"/>
        <dbReference type="ChEBI" id="CHEBI:72999"/>
    </reaction>
    <physiologicalReaction direction="left-to-right" evidence="23">
        <dbReference type="Rhea" id="RHEA:41385"/>
    </physiologicalReaction>
</comment>
<evidence type="ECO:0000256" key="34">
    <source>
        <dbReference type="SAM" id="SignalP"/>
    </source>
</evidence>
<dbReference type="PIRSF" id="PIRSF000865">
    <property type="entry name" value="Lipoprotein_lipase_LIPH"/>
    <property type="match status" value="1"/>
</dbReference>
<feature type="chain" id="PRO_5025380008" description="Hepatic triacylglycerol lipase" evidence="34">
    <location>
        <begin position="22"/>
        <end position="438"/>
    </location>
</feature>
<evidence type="ECO:0000256" key="18">
    <source>
        <dbReference type="ARBA" id="ARBA00029723"/>
    </source>
</evidence>
<dbReference type="PANTHER" id="PTHR11610:SF2">
    <property type="entry name" value="HEPATIC TRIACYLGLYCEROL LIPASE"/>
    <property type="match status" value="1"/>
</dbReference>
<dbReference type="Pfam" id="PF01477">
    <property type="entry name" value="PLAT"/>
    <property type="match status" value="1"/>
</dbReference>
<evidence type="ECO:0000256" key="21">
    <source>
        <dbReference type="ARBA" id="ARBA00045615"/>
    </source>
</evidence>
<dbReference type="SUPFAM" id="SSF49723">
    <property type="entry name" value="Lipase/lipooxygenase domain (PLAT/LH2 domain)"/>
    <property type="match status" value="1"/>
</dbReference>
<reference evidence="36" key="5">
    <citation type="submission" date="2025-09" db="UniProtKB">
        <authorList>
            <consortium name="Ensembl"/>
        </authorList>
    </citation>
    <scope>IDENTIFICATION</scope>
</reference>
<dbReference type="Pfam" id="PF00151">
    <property type="entry name" value="Lipase"/>
    <property type="match status" value="1"/>
</dbReference>
<feature type="active site" description="Charge relay system" evidence="30">
    <location>
        <position position="217"/>
    </location>
</feature>
<dbReference type="AlphaFoldDB" id="A0A671F5F8"/>
<dbReference type="EC" id="3.1.1.3" evidence="8"/>
<dbReference type="InterPro" id="IPR013818">
    <property type="entry name" value="Lipase"/>
</dbReference>